<keyword evidence="2" id="KW-0238">DNA-binding</keyword>
<reference evidence="5 6" key="1">
    <citation type="submission" date="2020-05" db="EMBL/GenBank/DDBJ databases">
        <title>Genome Sequencing of Type Strains.</title>
        <authorList>
            <person name="Lemaire J.F."/>
            <person name="Inderbitzin P."/>
            <person name="Gregorio O.A."/>
            <person name="Collins S.B."/>
            <person name="Wespe N."/>
            <person name="Knight-Connoni V."/>
        </authorList>
    </citation>
    <scope>NUCLEOTIDE SEQUENCE [LARGE SCALE GENOMIC DNA]</scope>
    <source>
        <strain evidence="5 6">DSM 19942</strain>
    </source>
</reference>
<dbReference type="PRINTS" id="PR00032">
    <property type="entry name" value="HTHARAC"/>
</dbReference>
<evidence type="ECO:0000256" key="3">
    <source>
        <dbReference type="ARBA" id="ARBA00023163"/>
    </source>
</evidence>
<dbReference type="PROSITE" id="PS00041">
    <property type="entry name" value="HTH_ARAC_FAMILY_1"/>
    <property type="match status" value="1"/>
</dbReference>
<keyword evidence="3" id="KW-0804">Transcription</keyword>
<dbReference type="InterPro" id="IPR020449">
    <property type="entry name" value="Tscrpt_reg_AraC-type_HTH"/>
</dbReference>
<evidence type="ECO:0000259" key="4">
    <source>
        <dbReference type="PROSITE" id="PS01124"/>
    </source>
</evidence>
<name>A0ABX2MR53_9BACL</name>
<accession>A0ABX2MR53</accession>
<dbReference type="Gene3D" id="1.10.10.60">
    <property type="entry name" value="Homeodomain-like"/>
    <property type="match status" value="2"/>
</dbReference>
<dbReference type="SUPFAM" id="SSF46689">
    <property type="entry name" value="Homeodomain-like"/>
    <property type="match status" value="2"/>
</dbReference>
<dbReference type="Pfam" id="PF02311">
    <property type="entry name" value="AraC_binding"/>
    <property type="match status" value="1"/>
</dbReference>
<dbReference type="InterPro" id="IPR018062">
    <property type="entry name" value="HTH_AraC-typ_CS"/>
</dbReference>
<dbReference type="Proteomes" id="UP000577724">
    <property type="component" value="Unassembled WGS sequence"/>
</dbReference>
<evidence type="ECO:0000313" key="5">
    <source>
        <dbReference type="EMBL" id="NUU56500.1"/>
    </source>
</evidence>
<dbReference type="SUPFAM" id="SSF51215">
    <property type="entry name" value="Regulatory protein AraC"/>
    <property type="match status" value="1"/>
</dbReference>
<dbReference type="PROSITE" id="PS01124">
    <property type="entry name" value="HTH_ARAC_FAMILY_2"/>
    <property type="match status" value="1"/>
</dbReference>
<evidence type="ECO:0000256" key="1">
    <source>
        <dbReference type="ARBA" id="ARBA00023015"/>
    </source>
</evidence>
<dbReference type="InterPro" id="IPR037923">
    <property type="entry name" value="HTH-like"/>
</dbReference>
<evidence type="ECO:0000256" key="2">
    <source>
        <dbReference type="ARBA" id="ARBA00023125"/>
    </source>
</evidence>
<dbReference type="InterPro" id="IPR018060">
    <property type="entry name" value="HTH_AraC"/>
</dbReference>
<organism evidence="5 6">
    <name type="scientific">Paenibacillus taichungensis</name>
    <dbReference type="NCBI Taxonomy" id="484184"/>
    <lineage>
        <taxon>Bacteria</taxon>
        <taxon>Bacillati</taxon>
        <taxon>Bacillota</taxon>
        <taxon>Bacilli</taxon>
        <taxon>Bacillales</taxon>
        <taxon>Paenibacillaceae</taxon>
        <taxon>Paenibacillus</taxon>
    </lineage>
</organism>
<dbReference type="Gene3D" id="2.60.120.280">
    <property type="entry name" value="Regulatory protein AraC"/>
    <property type="match status" value="1"/>
</dbReference>
<dbReference type="PANTHER" id="PTHR43280:SF28">
    <property type="entry name" value="HTH-TYPE TRANSCRIPTIONAL ACTIVATOR RHAS"/>
    <property type="match status" value="1"/>
</dbReference>
<gene>
    <name evidence="5" type="ORF">HP548_20695</name>
</gene>
<feature type="domain" description="HTH araC/xylS-type" evidence="4">
    <location>
        <begin position="173"/>
        <end position="271"/>
    </location>
</feature>
<sequence>MNHKNLLTNHLSNLQVDLFMVNFNRCDTDWRDLDYTPDYSKFYLICEGEGWLKIGDQEYYPAPGQLFLMPEGVTQSYSAISDRPFLKYWCHFSARVGGINLFQILNFPHFCTFDRPELIQEIFNSILDYARSGEVYAHMMAKSKLIELLSHYIMHLDQEQISYINVSVMEKISAILAYIDSNIEENISVRDLAQIAYMHPNYFIRFFKQRIGVPPIHYIASKKMDKAKELLTCTSKTVTAIAEHLGFSDLYYFSRQFKKHTGLNPTEYRKQIIGRTVKEMIDCPQPNETELHKGTPLS</sequence>
<protein>
    <submittedName>
        <fullName evidence="5">AraC family transcriptional regulator</fullName>
    </submittedName>
</protein>
<dbReference type="GeneID" id="97133161"/>
<dbReference type="InterPro" id="IPR009057">
    <property type="entry name" value="Homeodomain-like_sf"/>
</dbReference>
<dbReference type="InterPro" id="IPR003313">
    <property type="entry name" value="AraC-bd"/>
</dbReference>
<dbReference type="RefSeq" id="WP_175382699.1">
    <property type="nucleotide sequence ID" value="NZ_CBCRYD010000017.1"/>
</dbReference>
<keyword evidence="6" id="KW-1185">Reference proteome</keyword>
<comment type="caution">
    <text evidence="5">The sequence shown here is derived from an EMBL/GenBank/DDBJ whole genome shotgun (WGS) entry which is preliminary data.</text>
</comment>
<evidence type="ECO:0000313" key="6">
    <source>
        <dbReference type="Proteomes" id="UP000577724"/>
    </source>
</evidence>
<keyword evidence="1" id="KW-0805">Transcription regulation</keyword>
<dbReference type="EMBL" id="JABMCC010000115">
    <property type="protein sequence ID" value="NUU56500.1"/>
    <property type="molecule type" value="Genomic_DNA"/>
</dbReference>
<dbReference type="SMART" id="SM00342">
    <property type="entry name" value="HTH_ARAC"/>
    <property type="match status" value="1"/>
</dbReference>
<dbReference type="Pfam" id="PF12833">
    <property type="entry name" value="HTH_18"/>
    <property type="match status" value="1"/>
</dbReference>
<dbReference type="PANTHER" id="PTHR43280">
    <property type="entry name" value="ARAC-FAMILY TRANSCRIPTIONAL REGULATOR"/>
    <property type="match status" value="1"/>
</dbReference>
<proteinExistence type="predicted"/>